<dbReference type="EMBL" id="FQVN01000010">
    <property type="protein sequence ID" value="SHG56244.1"/>
    <property type="molecule type" value="Genomic_DNA"/>
</dbReference>
<dbReference type="PROSITE" id="PS51257">
    <property type="entry name" value="PROKAR_LIPOPROTEIN"/>
    <property type="match status" value="1"/>
</dbReference>
<keyword evidence="1" id="KW-0732">Signal</keyword>
<proteinExistence type="predicted"/>
<feature type="chain" id="PRO_5012883720" description="SurA N-terminal domain-containing protein" evidence="1">
    <location>
        <begin position="35"/>
        <end position="313"/>
    </location>
</feature>
<gene>
    <name evidence="2" type="ORF">SAMN05444320_11052</name>
</gene>
<feature type="signal peptide" evidence="1">
    <location>
        <begin position="1"/>
        <end position="34"/>
    </location>
</feature>
<dbReference type="Proteomes" id="UP000184501">
    <property type="component" value="Unassembled WGS sequence"/>
</dbReference>
<reference evidence="2 3" key="1">
    <citation type="submission" date="2016-11" db="EMBL/GenBank/DDBJ databases">
        <authorList>
            <person name="Jaros S."/>
            <person name="Januszkiewicz K."/>
            <person name="Wedrychowicz H."/>
        </authorList>
    </citation>
    <scope>NUCLEOTIDE SEQUENCE [LARGE SCALE GENOMIC DNA]</scope>
    <source>
        <strain evidence="2 3">DSM 44523</strain>
    </source>
</reference>
<protein>
    <recommendedName>
        <fullName evidence="4">SurA N-terminal domain-containing protein</fullName>
    </recommendedName>
</protein>
<organism evidence="2 3">
    <name type="scientific">Streptoalloteichus hindustanus</name>
    <dbReference type="NCBI Taxonomy" id="2017"/>
    <lineage>
        <taxon>Bacteria</taxon>
        <taxon>Bacillati</taxon>
        <taxon>Actinomycetota</taxon>
        <taxon>Actinomycetes</taxon>
        <taxon>Pseudonocardiales</taxon>
        <taxon>Pseudonocardiaceae</taxon>
        <taxon>Streptoalloteichus</taxon>
    </lineage>
</organism>
<accession>A0A1M5KTW5</accession>
<name>A0A1M5KTW5_STRHI</name>
<dbReference type="RefSeq" id="WP_083960177.1">
    <property type="nucleotide sequence ID" value="NZ_FQVN01000010.1"/>
</dbReference>
<evidence type="ECO:0000313" key="3">
    <source>
        <dbReference type="Proteomes" id="UP000184501"/>
    </source>
</evidence>
<dbReference type="OrthoDB" id="5175106at2"/>
<evidence type="ECO:0008006" key="4">
    <source>
        <dbReference type="Google" id="ProtNLM"/>
    </source>
</evidence>
<dbReference type="STRING" id="2017.SAMN05444320_11052"/>
<dbReference type="AlphaFoldDB" id="A0A1M5KTW5"/>
<sequence>MTTAIRRPARLLALVVAAGALLVGCGSGPSQVGAAAVIGDSTIPLDHVRQRLDSVFHKDPDIKSDLRRQGTLDVVARNIVTLSVRHDLIGRAAGREGLSYREDQVTELIDKQGGAEAASRGTVYDEHTFRERAADQLLLVELGKKYLDRLSITVDYTQASSRKAAEEKARQLANEPARAREIITRDRASGVPAGLNERLRASDNLQLASTPLFSAEKGSVLAFPVSDRDGQWLVAVVRERTLADSGTATGVDAKQLDPRQLEAIGLRMLAPLSEELGVRVNPRYGVWDSMSLAAVASAEETGGFRFPPREPTP</sequence>
<keyword evidence="3" id="KW-1185">Reference proteome</keyword>
<evidence type="ECO:0000256" key="1">
    <source>
        <dbReference type="SAM" id="SignalP"/>
    </source>
</evidence>
<evidence type="ECO:0000313" key="2">
    <source>
        <dbReference type="EMBL" id="SHG56244.1"/>
    </source>
</evidence>